<dbReference type="GO" id="GO:0009231">
    <property type="term" value="P:riboflavin biosynthetic process"/>
    <property type="evidence" value="ECO:0007669"/>
    <property type="project" value="UniProtKB-UniPathway"/>
</dbReference>
<dbReference type="GO" id="GO:0000906">
    <property type="term" value="F:6,7-dimethyl-8-ribityllumazine synthase activity"/>
    <property type="evidence" value="ECO:0007669"/>
    <property type="project" value="UniProtKB-EC"/>
</dbReference>
<dbReference type="Pfam" id="PF00885">
    <property type="entry name" value="DMRL_synthase"/>
    <property type="match status" value="1"/>
</dbReference>
<dbReference type="GO" id="GO:0009349">
    <property type="term" value="C:riboflavin synthase complex"/>
    <property type="evidence" value="ECO:0007669"/>
    <property type="project" value="InterPro"/>
</dbReference>
<organism evidence="7">
    <name type="scientific">hydrothermal vent metagenome</name>
    <dbReference type="NCBI Taxonomy" id="652676"/>
    <lineage>
        <taxon>unclassified sequences</taxon>
        <taxon>metagenomes</taxon>
        <taxon>ecological metagenomes</taxon>
    </lineage>
</organism>
<dbReference type="NCBIfam" id="TIGR00114">
    <property type="entry name" value="lumazine-synth"/>
    <property type="match status" value="1"/>
</dbReference>
<evidence type="ECO:0000256" key="6">
    <source>
        <dbReference type="ARBA" id="ARBA00048785"/>
    </source>
</evidence>
<sequence length="153" mass="16208">MNVIEGSLTAQDMKIGLVVGRFNSFIVDHLVKGAVDTIVRHGGSEVNIDQVLVPGAFEIPLAVQRMAQSGKYDAIVALGAVIRGGTPHFDYVAGECVKGIGQVQLKMEIPVSFGVLTVDSIEQAIERAGTKAGNKGEECTLAAIEMVNVMKQL</sequence>
<dbReference type="EC" id="2.5.1.78" evidence="3"/>
<dbReference type="GO" id="GO:0005829">
    <property type="term" value="C:cytosol"/>
    <property type="evidence" value="ECO:0007669"/>
    <property type="project" value="TreeGrafter"/>
</dbReference>
<evidence type="ECO:0000256" key="3">
    <source>
        <dbReference type="ARBA" id="ARBA00012664"/>
    </source>
</evidence>
<protein>
    <recommendedName>
        <fullName evidence="3">6,7-dimethyl-8-ribityllumazine synthase</fullName>
        <ecNumber evidence="3">2.5.1.78</ecNumber>
    </recommendedName>
</protein>
<dbReference type="PANTHER" id="PTHR21058:SF0">
    <property type="entry name" value="6,7-DIMETHYL-8-RIBITYLLUMAZINE SYNTHASE"/>
    <property type="match status" value="1"/>
</dbReference>
<dbReference type="PANTHER" id="PTHR21058">
    <property type="entry name" value="6,7-DIMETHYL-8-RIBITYLLUMAZINE SYNTHASE DMRL SYNTHASE LUMAZINE SYNTHASE"/>
    <property type="match status" value="1"/>
</dbReference>
<comment type="similarity">
    <text evidence="2">Belongs to the DMRL synthase family.</text>
</comment>
<proteinExistence type="inferred from homology"/>
<dbReference type="FunFam" id="3.40.50.960:FF:000001">
    <property type="entry name" value="6,7-dimethyl-8-ribityllumazine synthase"/>
    <property type="match status" value="1"/>
</dbReference>
<accession>A0A3B0VXM1</accession>
<dbReference type="InterPro" id="IPR036467">
    <property type="entry name" value="LS/RS_sf"/>
</dbReference>
<dbReference type="HAMAP" id="MF_00178">
    <property type="entry name" value="Lumazine_synth"/>
    <property type="match status" value="1"/>
</dbReference>
<dbReference type="AlphaFoldDB" id="A0A3B0VXM1"/>
<name>A0A3B0VXM1_9ZZZZ</name>
<evidence type="ECO:0000256" key="5">
    <source>
        <dbReference type="ARBA" id="ARBA00022679"/>
    </source>
</evidence>
<evidence type="ECO:0000256" key="1">
    <source>
        <dbReference type="ARBA" id="ARBA00004917"/>
    </source>
</evidence>
<comment type="pathway">
    <text evidence="1">Cofactor biosynthesis; riboflavin biosynthesis; riboflavin from 2-hydroxy-3-oxobutyl phosphate and 5-amino-6-(D-ribitylamino)uracil: step 1/2.</text>
</comment>
<evidence type="ECO:0000313" key="7">
    <source>
        <dbReference type="EMBL" id="VAW48388.1"/>
    </source>
</evidence>
<dbReference type="EMBL" id="UOFC01000206">
    <property type="protein sequence ID" value="VAW48388.1"/>
    <property type="molecule type" value="Genomic_DNA"/>
</dbReference>
<dbReference type="NCBIfam" id="NF000812">
    <property type="entry name" value="PRK00061.1-4"/>
    <property type="match status" value="1"/>
</dbReference>
<gene>
    <name evidence="7" type="ORF">MNBD_GAMMA03-953</name>
</gene>
<dbReference type="UniPathway" id="UPA00275">
    <property type="reaction ID" value="UER00404"/>
</dbReference>
<reference evidence="7" key="1">
    <citation type="submission" date="2018-06" db="EMBL/GenBank/DDBJ databases">
        <authorList>
            <person name="Zhirakovskaya E."/>
        </authorList>
    </citation>
    <scope>NUCLEOTIDE SEQUENCE</scope>
</reference>
<keyword evidence="4" id="KW-0686">Riboflavin biosynthesis</keyword>
<dbReference type="Gene3D" id="3.40.50.960">
    <property type="entry name" value="Lumazine/riboflavin synthase"/>
    <property type="match status" value="1"/>
</dbReference>
<keyword evidence="5 7" id="KW-0808">Transferase</keyword>
<comment type="catalytic activity">
    <reaction evidence="6">
        <text>(2S)-2-hydroxy-3-oxobutyl phosphate + 5-amino-6-(D-ribitylamino)uracil = 6,7-dimethyl-8-(1-D-ribityl)lumazine + phosphate + 2 H2O + H(+)</text>
        <dbReference type="Rhea" id="RHEA:26152"/>
        <dbReference type="ChEBI" id="CHEBI:15377"/>
        <dbReference type="ChEBI" id="CHEBI:15378"/>
        <dbReference type="ChEBI" id="CHEBI:15934"/>
        <dbReference type="ChEBI" id="CHEBI:43474"/>
        <dbReference type="ChEBI" id="CHEBI:58201"/>
        <dbReference type="ChEBI" id="CHEBI:58830"/>
        <dbReference type="EC" id="2.5.1.78"/>
    </reaction>
</comment>
<evidence type="ECO:0000256" key="2">
    <source>
        <dbReference type="ARBA" id="ARBA00007424"/>
    </source>
</evidence>
<dbReference type="CDD" id="cd09209">
    <property type="entry name" value="Lumazine_synthase-I"/>
    <property type="match status" value="1"/>
</dbReference>
<dbReference type="SUPFAM" id="SSF52121">
    <property type="entry name" value="Lumazine synthase"/>
    <property type="match status" value="1"/>
</dbReference>
<evidence type="ECO:0000256" key="4">
    <source>
        <dbReference type="ARBA" id="ARBA00022619"/>
    </source>
</evidence>
<dbReference type="InterPro" id="IPR002180">
    <property type="entry name" value="LS/RS"/>
</dbReference>
<dbReference type="InterPro" id="IPR034964">
    <property type="entry name" value="LS"/>
</dbReference>